<name>A0A0K2UBK1_LEPSM</name>
<accession>A0A0K2UBK1</accession>
<reference evidence="1" key="1">
    <citation type="submission" date="2014-05" db="EMBL/GenBank/DDBJ databases">
        <authorList>
            <person name="Chronopoulou M."/>
        </authorList>
    </citation>
    <scope>NUCLEOTIDE SEQUENCE</scope>
    <source>
        <tissue evidence="1">Whole organism</tissue>
    </source>
</reference>
<sequence>NNRRHFLGGLFQDGGKMSCCGLQEHFRLVVSFHRLSSRKVDPSSTEKRLKRVVSPCIFPTFPSYHQPRKERGNKSEIFCQLKIYMFELKQYNKIFI</sequence>
<evidence type="ECO:0000313" key="1">
    <source>
        <dbReference type="EMBL" id="CDW35327.1"/>
    </source>
</evidence>
<feature type="non-terminal residue" evidence="1">
    <location>
        <position position="1"/>
    </location>
</feature>
<protein>
    <submittedName>
        <fullName evidence="1">Uncharacterized protein</fullName>
    </submittedName>
</protein>
<dbReference type="EMBL" id="HACA01017966">
    <property type="protein sequence ID" value="CDW35327.1"/>
    <property type="molecule type" value="Transcribed_RNA"/>
</dbReference>
<proteinExistence type="predicted"/>
<dbReference type="AlphaFoldDB" id="A0A0K2UBK1"/>
<organism evidence="1">
    <name type="scientific">Lepeophtheirus salmonis</name>
    <name type="common">Salmon louse</name>
    <name type="synonym">Caligus salmonis</name>
    <dbReference type="NCBI Taxonomy" id="72036"/>
    <lineage>
        <taxon>Eukaryota</taxon>
        <taxon>Metazoa</taxon>
        <taxon>Ecdysozoa</taxon>
        <taxon>Arthropoda</taxon>
        <taxon>Crustacea</taxon>
        <taxon>Multicrustacea</taxon>
        <taxon>Hexanauplia</taxon>
        <taxon>Copepoda</taxon>
        <taxon>Siphonostomatoida</taxon>
        <taxon>Caligidae</taxon>
        <taxon>Lepeophtheirus</taxon>
    </lineage>
</organism>